<dbReference type="AlphaFoldDB" id="Q11C21"/>
<keyword evidence="3" id="KW-0119">Carbohydrate metabolism</keyword>
<protein>
    <recommendedName>
        <fullName evidence="3">Alpha-amylase</fullName>
        <ecNumber evidence="3">3.2.1.1</ecNumber>
    </recommendedName>
</protein>
<dbReference type="PRINTS" id="PR00110">
    <property type="entry name" value="ALPHAAMYLASE"/>
</dbReference>
<keyword evidence="3" id="KW-0378">Hydrolase</keyword>
<sequence length="540" mass="61355">MKDYWWKDAIVYAVDVERFCDSDGDGVGDFKGLTSKLDYIAELGVTCIWLLPFYPSTGEDNGYSITDYLRVDSRFGLFQDFLEFIHRAGEHGIRVVVDLVVHHTSNQHPWFQAARHNEKSRYRDFYIWTHNPPPTPPGKGTIFPGEEGTVWTYDEVARAYYHHRFYHFEPGLNHANPDVRDEIGRIIDYWLSFGVAGFRVDAASHILENPLAKSGEDENAPDMLREMFHRATGSKSDIVMLGEVDESPNELERFFDGTRLNMMFNFLLNNYLILGLAKEKAEPIQRGLAMLPVPPENGQWANFLRNFDEADLERLTPEELESVLKIFAPKEEMRIYGRGLRRRLAPMLDGDVRRLKMAMSLLYSMPGAPVLVYGDEIGMGEDLTQEGRNSVRSPMQWDGSRNAGFSSARKERMVQPIIDKGRFAFERINAETQRNDPASLLSFVKQLAILRRERTEIGSGFCAFLECGSDHVLAHHYKSEAAPLVMVHNLAGEAVKIDVKLPAGVTSLGTLFGGEMPSIEDGHLRMSLEPYGVRWLGLPR</sequence>
<gene>
    <name evidence="5" type="ordered locus">Meso_3686</name>
</gene>
<feature type="domain" description="Glycosyl hydrolase family 13 catalytic" evidence="4">
    <location>
        <begin position="13"/>
        <end position="422"/>
    </location>
</feature>
<reference evidence="5" key="1">
    <citation type="submission" date="2006-06" db="EMBL/GenBank/DDBJ databases">
        <title>Complete sequence of chromosome of Chelativorans sp. BNC1.</title>
        <authorList>
            <consortium name="US DOE Joint Genome Institute"/>
            <person name="Copeland A."/>
            <person name="Lucas S."/>
            <person name="Lapidus A."/>
            <person name="Barry K."/>
            <person name="Detter J.C."/>
            <person name="Glavina del Rio T."/>
            <person name="Hammon N."/>
            <person name="Israni S."/>
            <person name="Dalin E."/>
            <person name="Tice H."/>
            <person name="Pitluck S."/>
            <person name="Chertkov O."/>
            <person name="Brettin T."/>
            <person name="Bruce D."/>
            <person name="Han C."/>
            <person name="Tapia R."/>
            <person name="Gilna P."/>
            <person name="Schmutz J."/>
            <person name="Larimer F."/>
            <person name="Land M."/>
            <person name="Hauser L."/>
            <person name="Kyrpides N."/>
            <person name="Mikhailova N."/>
            <person name="Richardson P."/>
        </authorList>
    </citation>
    <scope>NUCLEOTIDE SEQUENCE</scope>
    <source>
        <strain evidence="5">BNC1</strain>
    </source>
</reference>
<dbReference type="SMART" id="SM00642">
    <property type="entry name" value="Aamy"/>
    <property type="match status" value="1"/>
</dbReference>
<dbReference type="GO" id="GO:0005975">
    <property type="term" value="P:carbohydrate metabolic process"/>
    <property type="evidence" value="ECO:0007669"/>
    <property type="project" value="InterPro"/>
</dbReference>
<dbReference type="CDD" id="cd11334">
    <property type="entry name" value="AmyAc_TreS"/>
    <property type="match status" value="1"/>
</dbReference>
<dbReference type="SUPFAM" id="SSF51011">
    <property type="entry name" value="Glycosyl hydrolase domain"/>
    <property type="match status" value="1"/>
</dbReference>
<organism evidence="5">
    <name type="scientific">Chelativorans sp. (strain BNC1)</name>
    <dbReference type="NCBI Taxonomy" id="266779"/>
    <lineage>
        <taxon>Bacteria</taxon>
        <taxon>Pseudomonadati</taxon>
        <taxon>Pseudomonadota</taxon>
        <taxon>Alphaproteobacteria</taxon>
        <taxon>Hyphomicrobiales</taxon>
        <taxon>Phyllobacteriaceae</taxon>
        <taxon>Chelativorans</taxon>
    </lineage>
</organism>
<dbReference type="InterPro" id="IPR006046">
    <property type="entry name" value="Alpha_amylase"/>
</dbReference>
<dbReference type="Gene3D" id="3.20.20.80">
    <property type="entry name" value="Glycosidases"/>
    <property type="match status" value="1"/>
</dbReference>
<evidence type="ECO:0000259" key="4">
    <source>
        <dbReference type="SMART" id="SM00642"/>
    </source>
</evidence>
<evidence type="ECO:0000256" key="2">
    <source>
        <dbReference type="RuleBase" id="RU003615"/>
    </source>
</evidence>
<dbReference type="KEGG" id="mes:Meso_3686"/>
<evidence type="ECO:0000256" key="1">
    <source>
        <dbReference type="ARBA" id="ARBA00008061"/>
    </source>
</evidence>
<dbReference type="InterPro" id="IPR017853">
    <property type="entry name" value="GH"/>
</dbReference>
<dbReference type="InterPro" id="IPR045857">
    <property type="entry name" value="O16G_dom_2"/>
</dbReference>
<dbReference type="GO" id="GO:0004556">
    <property type="term" value="F:alpha-amylase activity"/>
    <property type="evidence" value="ECO:0007669"/>
    <property type="project" value="UniProtKB-UniRule"/>
</dbReference>
<comment type="catalytic activity">
    <reaction evidence="3">
        <text>Endohydrolysis of (1-&gt;4)-alpha-D-glucosidic linkages in polysaccharides containing three or more (1-&gt;4)-alpha-linked D-glucose units.</text>
        <dbReference type="EC" id="3.2.1.1"/>
    </reaction>
</comment>
<dbReference type="CAZy" id="GH13">
    <property type="family name" value="Glycoside Hydrolase Family 13"/>
</dbReference>
<accession>Q11C21</accession>
<dbReference type="GO" id="GO:0043169">
    <property type="term" value="F:cation binding"/>
    <property type="evidence" value="ECO:0007669"/>
    <property type="project" value="InterPro"/>
</dbReference>
<dbReference type="OrthoDB" id="9805159at2"/>
<dbReference type="PANTHER" id="PTHR10357:SF219">
    <property type="entry name" value="MALTOSE ALPHA-D-GLUCOSYLTRANSFERASE"/>
    <property type="match status" value="1"/>
</dbReference>
<dbReference type="EMBL" id="CP000390">
    <property type="protein sequence ID" value="ABG65054.1"/>
    <property type="molecule type" value="Genomic_DNA"/>
</dbReference>
<dbReference type="InterPro" id="IPR013780">
    <property type="entry name" value="Glyco_hydro_b"/>
</dbReference>
<comment type="similarity">
    <text evidence="1 2">Belongs to the glycosyl hydrolase 13 family.</text>
</comment>
<proteinExistence type="inferred from homology"/>
<dbReference type="Gene3D" id="2.60.40.1180">
    <property type="entry name" value="Golgi alpha-mannosidase II"/>
    <property type="match status" value="1"/>
</dbReference>
<evidence type="ECO:0000256" key="3">
    <source>
        <dbReference type="RuleBase" id="RU361134"/>
    </source>
</evidence>
<dbReference type="InterPro" id="IPR006047">
    <property type="entry name" value="GH13_cat_dom"/>
</dbReference>
<dbReference type="Gene3D" id="3.90.400.10">
    <property type="entry name" value="Oligo-1,6-glucosidase, Domain 2"/>
    <property type="match status" value="1"/>
</dbReference>
<dbReference type="eggNOG" id="COG0366">
    <property type="taxonomic scope" value="Bacteria"/>
</dbReference>
<dbReference type="PANTHER" id="PTHR10357">
    <property type="entry name" value="ALPHA-AMYLASE FAMILY MEMBER"/>
    <property type="match status" value="1"/>
</dbReference>
<evidence type="ECO:0000313" key="5">
    <source>
        <dbReference type="EMBL" id="ABG65054.1"/>
    </source>
</evidence>
<keyword evidence="3" id="KW-0326">Glycosidase</keyword>
<dbReference type="Pfam" id="PF00128">
    <property type="entry name" value="Alpha-amylase"/>
    <property type="match status" value="1"/>
</dbReference>
<dbReference type="STRING" id="266779.Meso_3686"/>
<dbReference type="EC" id="3.2.1.1" evidence="3"/>
<dbReference type="HOGENOM" id="CLU_006462_2_1_5"/>
<name>Q11C21_CHESB</name>
<dbReference type="SUPFAM" id="SSF51445">
    <property type="entry name" value="(Trans)glycosidases"/>
    <property type="match status" value="1"/>
</dbReference>